<gene>
    <name evidence="7" type="ORF">ENL21_02030</name>
</gene>
<organism evidence="7">
    <name type="scientific">Caldithrix abyssi</name>
    <dbReference type="NCBI Taxonomy" id="187145"/>
    <lineage>
        <taxon>Bacteria</taxon>
        <taxon>Pseudomonadati</taxon>
        <taxon>Calditrichota</taxon>
        <taxon>Calditrichia</taxon>
        <taxon>Calditrichales</taxon>
        <taxon>Calditrichaceae</taxon>
        <taxon>Caldithrix</taxon>
    </lineage>
</organism>
<reference evidence="7" key="1">
    <citation type="journal article" date="2020" name="mSystems">
        <title>Genome- and Community-Level Interaction Insights into Carbon Utilization and Element Cycling Functions of Hydrothermarchaeota in Hydrothermal Sediment.</title>
        <authorList>
            <person name="Zhou Z."/>
            <person name="Liu Y."/>
            <person name="Xu W."/>
            <person name="Pan J."/>
            <person name="Luo Z.H."/>
            <person name="Li M."/>
        </authorList>
    </citation>
    <scope>NUCLEOTIDE SEQUENCE [LARGE SCALE GENOMIC DNA]</scope>
    <source>
        <strain evidence="7">HyVt-76</strain>
    </source>
</reference>
<dbReference type="Pfam" id="PF04277">
    <property type="entry name" value="OAD_gamma"/>
    <property type="match status" value="1"/>
</dbReference>
<evidence type="ECO:0000313" key="7">
    <source>
        <dbReference type="EMBL" id="HHE54531.1"/>
    </source>
</evidence>
<evidence type="ECO:0000256" key="1">
    <source>
        <dbReference type="ARBA" id="ARBA00004236"/>
    </source>
</evidence>
<proteinExistence type="predicted"/>
<sequence>MIADSLKALTDSLQAAQPSSASWGLANINANHGFSITWSGLLVVFLGLGLIALTISAFNLVSNWVQQRQLAQQATKVEAEKPIKEKGPQIPADHLIAITTAVELYRRLHLDPIPTRVTFVRGELHTPWKTGIKYGQRIVPEKKS</sequence>
<evidence type="ECO:0000256" key="5">
    <source>
        <dbReference type="ARBA" id="ARBA00023136"/>
    </source>
</evidence>
<keyword evidence="5 6" id="KW-0472">Membrane</keyword>
<comment type="caution">
    <text evidence="7">The sequence shown here is derived from an EMBL/GenBank/DDBJ whole genome shotgun (WGS) entry which is preliminary data.</text>
</comment>
<evidence type="ECO:0000256" key="2">
    <source>
        <dbReference type="ARBA" id="ARBA00022475"/>
    </source>
</evidence>
<dbReference type="GO" id="GO:0005886">
    <property type="term" value="C:plasma membrane"/>
    <property type="evidence" value="ECO:0007669"/>
    <property type="project" value="UniProtKB-SubCell"/>
</dbReference>
<evidence type="ECO:0000256" key="4">
    <source>
        <dbReference type="ARBA" id="ARBA00022989"/>
    </source>
</evidence>
<dbReference type="GO" id="GO:0015081">
    <property type="term" value="F:sodium ion transmembrane transporter activity"/>
    <property type="evidence" value="ECO:0007669"/>
    <property type="project" value="InterPro"/>
</dbReference>
<dbReference type="GO" id="GO:0036376">
    <property type="term" value="P:sodium ion export across plasma membrane"/>
    <property type="evidence" value="ECO:0007669"/>
    <property type="project" value="InterPro"/>
</dbReference>
<comment type="subcellular location">
    <subcellularLocation>
        <location evidence="1">Cell membrane</location>
    </subcellularLocation>
</comment>
<protein>
    <submittedName>
        <fullName evidence="7">Uncharacterized protein</fullName>
    </submittedName>
</protein>
<dbReference type="InterPro" id="IPR005899">
    <property type="entry name" value="Na_pump_deCOase"/>
</dbReference>
<feature type="transmembrane region" description="Helical" evidence="6">
    <location>
        <begin position="36"/>
        <end position="61"/>
    </location>
</feature>
<evidence type="ECO:0000256" key="3">
    <source>
        <dbReference type="ARBA" id="ARBA00022692"/>
    </source>
</evidence>
<dbReference type="Proteomes" id="UP000886111">
    <property type="component" value="Unassembled WGS sequence"/>
</dbReference>
<accession>A0A7V5H291</accession>
<evidence type="ECO:0000256" key="6">
    <source>
        <dbReference type="SAM" id="Phobius"/>
    </source>
</evidence>
<keyword evidence="2" id="KW-1003">Cell membrane</keyword>
<keyword evidence="4 6" id="KW-1133">Transmembrane helix</keyword>
<name>A0A7V5H291_CALAY</name>
<dbReference type="EMBL" id="DRTD01000148">
    <property type="protein sequence ID" value="HHE54531.1"/>
    <property type="molecule type" value="Genomic_DNA"/>
</dbReference>
<dbReference type="AlphaFoldDB" id="A0A7V5H291"/>
<keyword evidence="3 6" id="KW-0812">Transmembrane</keyword>